<dbReference type="PROSITE" id="PS51257">
    <property type="entry name" value="PROKAR_LIPOPROTEIN"/>
    <property type="match status" value="1"/>
</dbReference>
<feature type="signal peptide" evidence="2">
    <location>
        <begin position="1"/>
        <end position="25"/>
    </location>
</feature>
<reference evidence="3 4" key="1">
    <citation type="submission" date="2016-11" db="EMBL/GenBank/DDBJ databases">
        <authorList>
            <person name="Jaros S."/>
            <person name="Januszkiewicz K."/>
            <person name="Wedrychowicz H."/>
        </authorList>
    </citation>
    <scope>NUCLEOTIDE SEQUENCE [LARGE SCALE GENOMIC DNA]</scope>
    <source>
        <strain evidence="3 4">NF2</strain>
    </source>
</reference>
<organism evidence="3 4">
    <name type="scientific">Brevibacillus formosus</name>
    <dbReference type="NCBI Taxonomy" id="54913"/>
    <lineage>
        <taxon>Bacteria</taxon>
        <taxon>Bacillati</taxon>
        <taxon>Bacillota</taxon>
        <taxon>Bacilli</taxon>
        <taxon>Bacillales</taxon>
        <taxon>Paenibacillaceae</taxon>
        <taxon>Brevibacillus</taxon>
    </lineage>
</organism>
<proteinExistence type="predicted"/>
<dbReference type="KEGG" id="bfm:BP422_21955"/>
<evidence type="ECO:0000256" key="2">
    <source>
        <dbReference type="SAM" id="SignalP"/>
    </source>
</evidence>
<feature type="chain" id="PRO_5038817632" description="Lipoprotein" evidence="2">
    <location>
        <begin position="26"/>
        <end position="178"/>
    </location>
</feature>
<evidence type="ECO:0000256" key="1">
    <source>
        <dbReference type="SAM" id="MobiDB-lite"/>
    </source>
</evidence>
<name>A0A220MLZ1_9BACL</name>
<evidence type="ECO:0000313" key="4">
    <source>
        <dbReference type="Proteomes" id="UP000197781"/>
    </source>
</evidence>
<dbReference type="EMBL" id="CP018145">
    <property type="protein sequence ID" value="ASJ55973.1"/>
    <property type="molecule type" value="Genomic_DNA"/>
</dbReference>
<accession>A0A220MLZ1</accession>
<protein>
    <recommendedName>
        <fullName evidence="5">Lipoprotein</fullName>
    </recommendedName>
</protein>
<keyword evidence="2" id="KW-0732">Signal</keyword>
<evidence type="ECO:0000313" key="3">
    <source>
        <dbReference type="EMBL" id="ASJ55973.1"/>
    </source>
</evidence>
<sequence length="178" mass="19853">MNLKKNKMKSLLAVLVLSLVTSACGTPLPSESTGQVPPQVPQENKENKENKEKQPENVAQDMAAEQQEKEILVVVDQEPKPIEGNSFDFFIEQLPAGYSLASMQWKSEKTDIVSTIEQAIKNDREGVPGGNGFYISGNGQFTGFFYKDELKGEKGKLILVFQNEQGNDKTWEKELTLK</sequence>
<dbReference type="AlphaFoldDB" id="A0A220MLZ1"/>
<evidence type="ECO:0008006" key="5">
    <source>
        <dbReference type="Google" id="ProtNLM"/>
    </source>
</evidence>
<dbReference type="RefSeq" id="WP_088909590.1">
    <property type="nucleotide sequence ID" value="NZ_CP018145.1"/>
</dbReference>
<feature type="compositionally biased region" description="Basic and acidic residues" evidence="1">
    <location>
        <begin position="43"/>
        <end position="55"/>
    </location>
</feature>
<dbReference type="Proteomes" id="UP000197781">
    <property type="component" value="Chromosome"/>
</dbReference>
<feature type="region of interest" description="Disordered" evidence="1">
    <location>
        <begin position="26"/>
        <end position="62"/>
    </location>
</feature>
<gene>
    <name evidence="3" type="ORF">BP422_21955</name>
</gene>